<gene>
    <name evidence="1" type="ORF">NBRC111894_3653</name>
</gene>
<dbReference type="EMBL" id="BEXB01000039">
    <property type="protein sequence ID" value="GAY78099.1"/>
    <property type="molecule type" value="Genomic_DNA"/>
</dbReference>
<evidence type="ECO:0000313" key="2">
    <source>
        <dbReference type="Proteomes" id="UP000319716"/>
    </source>
</evidence>
<proteinExistence type="predicted"/>
<evidence type="ECO:0000313" key="1">
    <source>
        <dbReference type="EMBL" id="GAY78099.1"/>
    </source>
</evidence>
<organism evidence="1 2">
    <name type="scientific">Sporolactobacillus inulinus</name>
    <dbReference type="NCBI Taxonomy" id="2078"/>
    <lineage>
        <taxon>Bacteria</taxon>
        <taxon>Bacillati</taxon>
        <taxon>Bacillota</taxon>
        <taxon>Bacilli</taxon>
        <taxon>Bacillales</taxon>
        <taxon>Sporolactobacillaceae</taxon>
        <taxon>Sporolactobacillus</taxon>
    </lineage>
</organism>
<protein>
    <submittedName>
        <fullName evidence="1">Uncharacterized protein</fullName>
    </submittedName>
</protein>
<comment type="caution">
    <text evidence="1">The sequence shown here is derived from an EMBL/GenBank/DDBJ whole genome shotgun (WGS) entry which is preliminary data.</text>
</comment>
<sequence length="49" mass="5680">MDQASTTLKDDLRQSINWLASFGKTENGGVTRLLYDEAWQQAQQRSHRK</sequence>
<dbReference type="Proteomes" id="UP000319716">
    <property type="component" value="Unassembled WGS sequence"/>
</dbReference>
<reference evidence="1 2" key="1">
    <citation type="submission" date="2017-11" db="EMBL/GenBank/DDBJ databases">
        <title>Draft Genome Sequence of Sporolactobacillus inulinus NBRC 111894 Isolated from Koso, a Japanese Sugar-Vegetable Fermented Beverage.</title>
        <authorList>
            <person name="Chiou T.Y."/>
            <person name="Oshima K."/>
            <person name="Suda W."/>
            <person name="Hattori M."/>
            <person name="Takahashi T."/>
        </authorList>
    </citation>
    <scope>NUCLEOTIDE SEQUENCE [LARGE SCALE GENOMIC DNA]</scope>
    <source>
        <strain evidence="1 2">NBRC111894</strain>
    </source>
</reference>
<dbReference type="AlphaFoldDB" id="A0A4Y1ZGE7"/>
<accession>A0A4Y1ZGE7</accession>
<name>A0A4Y1ZGE7_9BACL</name>